<dbReference type="EMBL" id="JAATLI010000004">
    <property type="protein sequence ID" value="NJC17735.1"/>
    <property type="molecule type" value="Genomic_DNA"/>
</dbReference>
<dbReference type="RefSeq" id="WP_118303470.1">
    <property type="nucleotide sequence ID" value="NZ_BMPA01000004.1"/>
</dbReference>
<organism evidence="2 4">
    <name type="scientific">Butyricimonas paravirosa</name>
    <dbReference type="NCBI Taxonomy" id="1472417"/>
    <lineage>
        <taxon>Bacteria</taxon>
        <taxon>Pseudomonadati</taxon>
        <taxon>Bacteroidota</taxon>
        <taxon>Bacteroidia</taxon>
        <taxon>Bacteroidales</taxon>
        <taxon>Odoribacteraceae</taxon>
        <taxon>Butyricimonas</taxon>
    </lineage>
</organism>
<dbReference type="Gene3D" id="1.10.10.10">
    <property type="entry name" value="Winged helix-like DNA-binding domain superfamily/Winged helix DNA-binding domain"/>
    <property type="match status" value="1"/>
</dbReference>
<dbReference type="SUPFAM" id="SSF46894">
    <property type="entry name" value="C-terminal effector domain of the bipartite response regulators"/>
    <property type="match status" value="1"/>
</dbReference>
<gene>
    <name evidence="3" type="ORF">F1644_14710</name>
    <name evidence="2" type="ORF">GGR15_001350</name>
</gene>
<feature type="domain" description="HTH luxR-type" evidence="1">
    <location>
        <begin position="126"/>
        <end position="183"/>
    </location>
</feature>
<evidence type="ECO:0000313" key="4">
    <source>
        <dbReference type="Proteomes" id="UP000576368"/>
    </source>
</evidence>
<dbReference type="InterPro" id="IPR000792">
    <property type="entry name" value="Tscrpt_reg_LuxR_C"/>
</dbReference>
<dbReference type="GeneID" id="86892568"/>
<dbReference type="GO" id="GO:0003677">
    <property type="term" value="F:DNA binding"/>
    <property type="evidence" value="ECO:0007669"/>
    <property type="project" value="UniProtKB-KW"/>
</dbReference>
<evidence type="ECO:0000313" key="2">
    <source>
        <dbReference type="EMBL" id="NJC17735.1"/>
    </source>
</evidence>
<name>A0A7X5YAU6_9BACT</name>
<dbReference type="AlphaFoldDB" id="A0A7X5YAU6"/>
<dbReference type="EMBL" id="CP043839">
    <property type="protein sequence ID" value="WOF13438.1"/>
    <property type="molecule type" value="Genomic_DNA"/>
</dbReference>
<protein>
    <submittedName>
        <fullName evidence="2">DNA-binding CsgD family transcriptional regulator</fullName>
    </submittedName>
</protein>
<evidence type="ECO:0000313" key="5">
    <source>
        <dbReference type="Proteomes" id="UP001302374"/>
    </source>
</evidence>
<accession>A0A7X5YAU6</accession>
<keyword evidence="5" id="KW-1185">Reference proteome</keyword>
<keyword evidence="2" id="KW-0238">DNA-binding</keyword>
<dbReference type="GO" id="GO:0006355">
    <property type="term" value="P:regulation of DNA-templated transcription"/>
    <property type="evidence" value="ECO:0007669"/>
    <property type="project" value="InterPro"/>
</dbReference>
<dbReference type="Pfam" id="PF00196">
    <property type="entry name" value="GerE"/>
    <property type="match status" value="1"/>
</dbReference>
<evidence type="ECO:0000259" key="1">
    <source>
        <dbReference type="SMART" id="SM00421"/>
    </source>
</evidence>
<dbReference type="InterPro" id="IPR016032">
    <property type="entry name" value="Sig_transdc_resp-reg_C-effctor"/>
</dbReference>
<dbReference type="Proteomes" id="UP000576368">
    <property type="component" value="Unassembled WGS sequence"/>
</dbReference>
<reference evidence="3 5" key="1">
    <citation type="submission" date="2019-09" db="EMBL/GenBank/DDBJ databases">
        <title>Butyricimonas paravirosa DSM 105722 (=214-4 = JCM 18677 = CCUG 65563).</title>
        <authorList>
            <person name="Le Roy T."/>
            <person name="Cani P.D."/>
        </authorList>
    </citation>
    <scope>NUCLEOTIDE SEQUENCE [LARGE SCALE GENOMIC DNA]</scope>
    <source>
        <strain evidence="3 5">DSM 105722</strain>
    </source>
</reference>
<sequence>MRTNVDNFREGSNIPAGIFRGTEVFACDNVIYAIHEGQRMRFEELPGKEKRQFLDEYLMDKEGQRFIRDAFGIVGFESGFKKWLFCKFGSLDGDPDMVDGKITPDVYNSACGRTDCPGRGKFCGVGAGLKGYEVDTLREVMAGRTMNEVADRLCVSVATVKSRVEKMKERHAVTNVVALAVMATELGI</sequence>
<proteinExistence type="predicted"/>
<dbReference type="InterPro" id="IPR036388">
    <property type="entry name" value="WH-like_DNA-bd_sf"/>
</dbReference>
<evidence type="ECO:0000313" key="3">
    <source>
        <dbReference type="EMBL" id="WOF13438.1"/>
    </source>
</evidence>
<dbReference type="Proteomes" id="UP001302374">
    <property type="component" value="Chromosome"/>
</dbReference>
<dbReference type="SMART" id="SM00421">
    <property type="entry name" value="HTH_LUXR"/>
    <property type="match status" value="1"/>
</dbReference>
<reference evidence="2 4" key="2">
    <citation type="submission" date="2020-03" db="EMBL/GenBank/DDBJ databases">
        <title>Genomic Encyclopedia of Type Strains, Phase IV (KMG-IV): sequencing the most valuable type-strain genomes for metagenomic binning, comparative biology and taxonomic classification.</title>
        <authorList>
            <person name="Goeker M."/>
        </authorList>
    </citation>
    <scope>NUCLEOTIDE SEQUENCE [LARGE SCALE GENOMIC DNA]</scope>
    <source>
        <strain evidence="2 4">DSM 105722</strain>
    </source>
</reference>